<dbReference type="HAMAP" id="MF_01805">
    <property type="entry name" value="ScpA"/>
    <property type="match status" value="1"/>
</dbReference>
<keyword evidence="3" id="KW-0963">Cytoplasm</keyword>
<evidence type="ECO:0000313" key="4">
    <source>
        <dbReference type="EMBL" id="MFD1176307.1"/>
    </source>
</evidence>
<dbReference type="Proteomes" id="UP001597262">
    <property type="component" value="Unassembled WGS sequence"/>
</dbReference>
<organism evidence="4 5">
    <name type="scientific">Paenibacillus puldeungensis</name>
    <dbReference type="NCBI Taxonomy" id="696536"/>
    <lineage>
        <taxon>Bacteria</taxon>
        <taxon>Bacillati</taxon>
        <taxon>Bacillota</taxon>
        <taxon>Bacilli</taxon>
        <taxon>Bacillales</taxon>
        <taxon>Paenibacillaceae</taxon>
        <taxon>Paenibacillus</taxon>
    </lineage>
</organism>
<keyword evidence="1 3" id="KW-0159">Chromosome partition</keyword>
<comment type="similarity">
    <text evidence="3">Belongs to the ScpA family.</text>
</comment>
<dbReference type="InterPro" id="IPR023093">
    <property type="entry name" value="ScpA-like_C"/>
</dbReference>
<comment type="function">
    <text evidence="3">Participates in chromosomal partition during cell division. May act via the formation of a condensin-like complex containing Smc and ScpB that pull DNA away from mid-cell into both cell halves.</text>
</comment>
<comment type="subunit">
    <text evidence="3">Component of a cohesin-like complex composed of ScpA, ScpB and the Smc homodimer, in which ScpA and ScpB bind to the head domain of Smc. The presence of the three proteins is required for the association of the complex with DNA.</text>
</comment>
<dbReference type="PANTHER" id="PTHR33969:SF2">
    <property type="entry name" value="SEGREGATION AND CONDENSATION PROTEIN A"/>
    <property type="match status" value="1"/>
</dbReference>
<evidence type="ECO:0000313" key="5">
    <source>
        <dbReference type="Proteomes" id="UP001597262"/>
    </source>
</evidence>
<dbReference type="InterPro" id="IPR003768">
    <property type="entry name" value="ScpA"/>
</dbReference>
<dbReference type="Gene3D" id="1.10.10.580">
    <property type="entry name" value="Structural maintenance of chromosome 1. Chain E"/>
    <property type="match status" value="1"/>
</dbReference>
<proteinExistence type="inferred from homology"/>
<dbReference type="Gene3D" id="6.10.250.2410">
    <property type="match status" value="1"/>
</dbReference>
<keyword evidence="3" id="KW-0131">Cell cycle</keyword>
<evidence type="ECO:0000256" key="2">
    <source>
        <dbReference type="ARBA" id="ARBA00044777"/>
    </source>
</evidence>
<keyword evidence="3" id="KW-0132">Cell division</keyword>
<accession>A0ABW3RVM5</accession>
<name>A0ABW3RVM5_9BACL</name>
<dbReference type="Pfam" id="PF02616">
    <property type="entry name" value="SMC_ScpA"/>
    <property type="match status" value="1"/>
</dbReference>
<evidence type="ECO:0000256" key="1">
    <source>
        <dbReference type="ARBA" id="ARBA00022829"/>
    </source>
</evidence>
<comment type="subcellular location">
    <subcellularLocation>
        <location evidence="3">Cytoplasm</location>
    </subcellularLocation>
    <text evidence="3">Associated with two foci at the outer edges of the nucleoid region in young cells, and at four foci within both cell halves in older cells.</text>
</comment>
<gene>
    <name evidence="3" type="primary">scpA</name>
    <name evidence="4" type="ORF">ACFQ3W_08340</name>
</gene>
<reference evidence="5" key="1">
    <citation type="journal article" date="2019" name="Int. J. Syst. Evol. Microbiol.">
        <title>The Global Catalogue of Microorganisms (GCM) 10K type strain sequencing project: providing services to taxonomists for standard genome sequencing and annotation.</title>
        <authorList>
            <consortium name="The Broad Institute Genomics Platform"/>
            <consortium name="The Broad Institute Genome Sequencing Center for Infectious Disease"/>
            <person name="Wu L."/>
            <person name="Ma J."/>
        </authorList>
    </citation>
    <scope>NUCLEOTIDE SEQUENCE [LARGE SCALE GENOMIC DNA]</scope>
    <source>
        <strain evidence="5">CCUG 59189</strain>
    </source>
</reference>
<protein>
    <recommendedName>
        <fullName evidence="2 3">Segregation and condensation protein A</fullName>
    </recommendedName>
</protein>
<dbReference type="EMBL" id="JBHTLM010000004">
    <property type="protein sequence ID" value="MFD1176307.1"/>
    <property type="molecule type" value="Genomic_DNA"/>
</dbReference>
<keyword evidence="5" id="KW-1185">Reference proteome</keyword>
<sequence>MTTVLYKLETFEGPLDLLLHLIDKAEIDIKDISISEITDQYLEYLHDMQELELEVTSEFLVMAATLLSMKSKLLLPKPPVIEFEDDFDYLLEDEEDPRDELIRKLIEYRKYKGIAEHLHEREWERSLIFSKEPEDLSPFLPDVQENPVKGLHAADLITIFQKALRRAVKRNTVARIHRDEISVKDRIKEVVAAFEHTGRGGRLLFSKLLHKDMYRHEIVVTFLAILELMKMKQIVCYQNQLFDDIVMEWRGEGKADEFSGLEIDY</sequence>
<dbReference type="PANTHER" id="PTHR33969">
    <property type="entry name" value="SEGREGATION AND CONDENSATION PROTEIN A"/>
    <property type="match status" value="1"/>
</dbReference>
<comment type="caution">
    <text evidence="4">The sequence shown here is derived from an EMBL/GenBank/DDBJ whole genome shotgun (WGS) entry which is preliminary data.</text>
</comment>
<evidence type="ECO:0000256" key="3">
    <source>
        <dbReference type="HAMAP-Rule" id="MF_01805"/>
    </source>
</evidence>
<dbReference type="RefSeq" id="WP_379318517.1">
    <property type="nucleotide sequence ID" value="NZ_JBHTLM010000004.1"/>
</dbReference>